<dbReference type="EMBL" id="UINC01229795">
    <property type="protein sequence ID" value="SVE61655.1"/>
    <property type="molecule type" value="Genomic_DNA"/>
</dbReference>
<dbReference type="AlphaFoldDB" id="A0A383EZM0"/>
<feature type="transmembrane region" description="Helical" evidence="1">
    <location>
        <begin position="6"/>
        <end position="25"/>
    </location>
</feature>
<accession>A0A383EZM0</accession>
<proteinExistence type="predicted"/>
<organism evidence="2">
    <name type="scientific">marine metagenome</name>
    <dbReference type="NCBI Taxonomy" id="408172"/>
    <lineage>
        <taxon>unclassified sequences</taxon>
        <taxon>metagenomes</taxon>
        <taxon>ecological metagenomes</taxon>
    </lineage>
</organism>
<evidence type="ECO:0000313" key="2">
    <source>
        <dbReference type="EMBL" id="SVE61655.1"/>
    </source>
</evidence>
<reference evidence="2" key="1">
    <citation type="submission" date="2018-05" db="EMBL/GenBank/DDBJ databases">
        <authorList>
            <person name="Lanie J.A."/>
            <person name="Ng W.-L."/>
            <person name="Kazmierczak K.M."/>
            <person name="Andrzejewski T.M."/>
            <person name="Davidsen T.M."/>
            <person name="Wayne K.J."/>
            <person name="Tettelin H."/>
            <person name="Glass J.I."/>
            <person name="Rusch D."/>
            <person name="Podicherti R."/>
            <person name="Tsui H.-C.T."/>
            <person name="Winkler M.E."/>
        </authorList>
    </citation>
    <scope>NUCLEOTIDE SEQUENCE</scope>
</reference>
<gene>
    <name evidence="2" type="ORF">METZ01_LOCUS514509</name>
</gene>
<protein>
    <submittedName>
        <fullName evidence="2">Uncharacterized protein</fullName>
    </submittedName>
</protein>
<evidence type="ECO:0000256" key="1">
    <source>
        <dbReference type="SAM" id="Phobius"/>
    </source>
</evidence>
<sequence length="95" mass="10387">VNQRKIYFARFALIFFTLIILSLSCQNRQDSIEKSTRNSESLTPKVGTTQGAVTTTTEAVLVSKNFTLSNTNIDRTGGYIPQNGLPTLVFNSAVG</sequence>
<keyword evidence="1" id="KW-0472">Membrane</keyword>
<keyword evidence="1" id="KW-1133">Transmembrane helix</keyword>
<keyword evidence="1" id="KW-0812">Transmembrane</keyword>
<name>A0A383EZM0_9ZZZZ</name>
<feature type="non-terminal residue" evidence="2">
    <location>
        <position position="1"/>
    </location>
</feature>